<organism evidence="12 13">
    <name type="scientific">Francisella persica ATCC VR-331</name>
    <dbReference type="NCBI Taxonomy" id="1086726"/>
    <lineage>
        <taxon>Bacteria</taxon>
        <taxon>Pseudomonadati</taxon>
        <taxon>Pseudomonadota</taxon>
        <taxon>Gammaproteobacteria</taxon>
        <taxon>Thiotrichales</taxon>
        <taxon>Francisellaceae</taxon>
        <taxon>Francisella</taxon>
    </lineage>
</organism>
<evidence type="ECO:0000256" key="6">
    <source>
        <dbReference type="ARBA" id="ARBA00022839"/>
    </source>
</evidence>
<dbReference type="Gene3D" id="3.40.50.300">
    <property type="entry name" value="P-loop containing nucleotide triphosphate hydrolases"/>
    <property type="match status" value="2"/>
</dbReference>
<keyword evidence="1 10" id="KW-0540">Nuclease</keyword>
<dbReference type="GO" id="GO:0000724">
    <property type="term" value="P:double-strand break repair via homologous recombination"/>
    <property type="evidence" value="ECO:0007669"/>
    <property type="project" value="UniProtKB-UniRule"/>
</dbReference>
<dbReference type="RefSeq" id="WP_064460817.1">
    <property type="nucleotide sequence ID" value="NZ_CP012505.1"/>
</dbReference>
<keyword evidence="4 10" id="KW-0378">Hydrolase</keyword>
<dbReference type="HAMAP" id="MF_01486">
    <property type="entry name" value="RecC"/>
    <property type="match status" value="1"/>
</dbReference>
<dbReference type="KEGG" id="fper:ACH24_01130"/>
<evidence type="ECO:0000256" key="5">
    <source>
        <dbReference type="ARBA" id="ARBA00022806"/>
    </source>
</evidence>
<name>A0AAC8VDT4_9GAMM</name>
<evidence type="ECO:0000256" key="10">
    <source>
        <dbReference type="HAMAP-Rule" id="MF_01486"/>
    </source>
</evidence>
<dbReference type="PANTHER" id="PTHR30591:SF1">
    <property type="entry name" value="RECBCD ENZYME SUBUNIT RECC"/>
    <property type="match status" value="1"/>
</dbReference>
<dbReference type="Proteomes" id="UP000242800">
    <property type="component" value="Chromosome"/>
</dbReference>
<evidence type="ECO:0000256" key="1">
    <source>
        <dbReference type="ARBA" id="ARBA00022722"/>
    </source>
</evidence>
<dbReference type="Gene3D" id="1.10.10.990">
    <property type="match status" value="1"/>
</dbReference>
<dbReference type="InterPro" id="IPR006697">
    <property type="entry name" value="RecC"/>
</dbReference>
<sequence length="1093" mass="128181">MALYTYPSNKLEYLVQVLSKLLDVEQKDIFTPTQLIIGSRGMQHWLSMQLAENRNIAMNLKYDMINGYILDICYKITGKKEYKKAYTKDILVWRVFKSLDNIDILKLREYYQDSDLKKYKLAVKIAEVFSKYLSYRTDWLEAWEQNKFINLSNPEDDEDWQMQLWQNLVAQVPDTPYKVKTQAIQKLGKQNLRELNISNDIYIFGVNTISPKNLKFIFELAKYINLHILYINPCSEYWYDLRKDKISVWLDNDDYEIQPLLANLGQQGKEFFRELLLNEGKQELEVFEQFDTGELDFTKLENNNQSQLVSLQRNLLELDCQNHTKQKDLTISINSCHSQLREVQVLHDKLLDMIKADPSIKPRDILVMCPNIEDYSPYIDSVFSRYPTDKKLHCSIADRTLLDSEPLAASFIELLQLPESNFEVNKILDYLSVPAIQQKFKIFDEQLETIRYWLKQACIHHSNNDQTFSWSWGLKRLIFGFSYSDSSYIIDDKLMTVPVIEGSEIAELGRLYELLELLGEYSQELLKTRSFAAWQDYLLEMFDNIFDITQEDQYITKKIKDIIAKTMTTAKNILADKEIDLYTIRYCLISQLSEPIINNHFLNGKVTFCSMTAMRSVPFRIIAMLGLNSSKFPRQESAISFDLMARLGRKTGDRTKRDDDRYLFLESILSARDYLYISYIGRSVKTNTEQQPSLILKELISYLQSNYDFYTPDDESKYKKKSKSKIKNIISDIKEYPLHAFSPKCYSDEYRSYDKAWLKLLQAQSIAFYDDKKLLHQSTTVTTSYQRRIGTSILTSGLITESINDGNYSKLLQNLTISKLAKIFDNPLKAYANYGLDLYLEDNFEELEDSEPFDVDSLAKHSLRQELLNVLSNNKDKNLTIKTAKLSGKFPESVLTDTEIDLEVENIKKLLDTVDLASYESKYFHKEILGYELEANCYINDNKIMLFTPSSLSIRKKFELYLTALLVAYSEQRDIFAVYYGLEKDQIKEFRLKNIGYTTAKEMLEHYINQAEQIVTKPKLVYLSLVEVIYNPKNNTDKKKQLAWQNVIKSSEHNFNALEDDSYFKLFYNEFPTIEDFEGEEFYREFFEVIHES</sequence>
<dbReference type="InterPro" id="IPR011335">
    <property type="entry name" value="Restrct_endonuc-II-like"/>
</dbReference>
<comment type="subunit">
    <text evidence="10">Heterotrimer of RecB, RecC and RecD. All subunits contribute to DNA-binding.</text>
</comment>
<keyword evidence="8 10" id="KW-0238">DNA-binding</keyword>
<evidence type="ECO:0000313" key="12">
    <source>
        <dbReference type="EMBL" id="ALB01402.1"/>
    </source>
</evidence>
<dbReference type="PIRSF" id="PIRSF000980">
    <property type="entry name" value="RecC"/>
    <property type="match status" value="1"/>
</dbReference>
<keyword evidence="5 10" id="KW-0347">Helicase</keyword>
<evidence type="ECO:0000256" key="8">
    <source>
        <dbReference type="ARBA" id="ARBA00023125"/>
    </source>
</evidence>
<dbReference type="InterPro" id="IPR041500">
    <property type="entry name" value="RecC_C"/>
</dbReference>
<dbReference type="GO" id="GO:0003678">
    <property type="term" value="F:DNA helicase activity"/>
    <property type="evidence" value="ECO:0007669"/>
    <property type="project" value="UniProtKB-UniRule"/>
</dbReference>
<dbReference type="GO" id="GO:0003677">
    <property type="term" value="F:DNA binding"/>
    <property type="evidence" value="ECO:0007669"/>
    <property type="project" value="UniProtKB-UniRule"/>
</dbReference>
<dbReference type="GO" id="GO:0008854">
    <property type="term" value="F:exodeoxyribonuclease V activity"/>
    <property type="evidence" value="ECO:0007669"/>
    <property type="project" value="InterPro"/>
</dbReference>
<keyword evidence="13" id="KW-1185">Reference proteome</keyword>
<dbReference type="GO" id="GO:0009338">
    <property type="term" value="C:exodeoxyribonuclease V complex"/>
    <property type="evidence" value="ECO:0007669"/>
    <property type="project" value="InterPro"/>
</dbReference>
<keyword evidence="2 10" id="KW-0547">Nucleotide-binding</keyword>
<evidence type="ECO:0000259" key="11">
    <source>
        <dbReference type="Pfam" id="PF17946"/>
    </source>
</evidence>
<keyword evidence="6 10" id="KW-0269">Exonuclease</keyword>
<dbReference type="Pfam" id="PF17946">
    <property type="entry name" value="RecC_C"/>
    <property type="match status" value="1"/>
</dbReference>
<dbReference type="SUPFAM" id="SSF52540">
    <property type="entry name" value="P-loop containing nucleoside triphosphate hydrolases"/>
    <property type="match status" value="2"/>
</dbReference>
<protein>
    <recommendedName>
        <fullName evidence="10">RecBCD enzyme subunit RecC</fullName>
    </recommendedName>
    <alternativeName>
        <fullName evidence="10">Exonuclease V subunit RecC</fullName>
        <shortName evidence="10">ExoV subunit RecC</shortName>
    </alternativeName>
    <alternativeName>
        <fullName evidence="10">Helicase/nuclease RecBCD subunit RecC</fullName>
    </alternativeName>
</protein>
<evidence type="ECO:0000256" key="3">
    <source>
        <dbReference type="ARBA" id="ARBA00022763"/>
    </source>
</evidence>
<keyword evidence="7 10" id="KW-0067">ATP-binding</keyword>
<dbReference type="PANTHER" id="PTHR30591">
    <property type="entry name" value="RECBCD ENZYME SUBUNIT RECC"/>
    <property type="match status" value="1"/>
</dbReference>
<gene>
    <name evidence="10" type="primary">recC</name>
    <name evidence="12" type="ORF">ACH24_01130</name>
</gene>
<dbReference type="Gene3D" id="1.10.10.160">
    <property type="match status" value="1"/>
</dbReference>
<evidence type="ECO:0000313" key="13">
    <source>
        <dbReference type="Proteomes" id="UP000242800"/>
    </source>
</evidence>
<dbReference type="NCBIfam" id="TIGR01450">
    <property type="entry name" value="recC"/>
    <property type="match status" value="1"/>
</dbReference>
<reference evidence="12 13" key="1">
    <citation type="journal article" date="2016" name="Int. J. Syst. Evol. Microbiol.">
        <title>Reclassification of Wolbachia persica as Francisella persica comb. nov. and emended description of the family Francisellaceae.</title>
        <authorList>
            <person name="Larson M.A."/>
            <person name="Nalbantoglu U."/>
            <person name="Sayood K."/>
            <person name="Zentz E.B."/>
            <person name="Cer R.Z."/>
            <person name="Iwen P.C."/>
            <person name="Francesconi S.C."/>
            <person name="Bishop-Lilly K.A."/>
            <person name="Mokashi V.P."/>
            <person name="Sjostedt A."/>
            <person name="Hinrichs S.H."/>
        </authorList>
    </citation>
    <scope>NUCLEOTIDE SEQUENCE [LARGE SCALE GENOMIC DNA]</scope>
    <source>
        <strain evidence="12 13">FSC845</strain>
    </source>
</reference>
<dbReference type="Pfam" id="PF04257">
    <property type="entry name" value="Exonuc_V_gamma"/>
    <property type="match status" value="1"/>
</dbReference>
<dbReference type="AlphaFoldDB" id="A0AAC8VDT4"/>
<dbReference type="Gene3D" id="3.40.50.10930">
    <property type="match status" value="1"/>
</dbReference>
<accession>A0AAC8VDT4</accession>
<evidence type="ECO:0000256" key="4">
    <source>
        <dbReference type="ARBA" id="ARBA00022801"/>
    </source>
</evidence>
<comment type="similarity">
    <text evidence="10">Belongs to the RecC family.</text>
</comment>
<dbReference type="SUPFAM" id="SSF52980">
    <property type="entry name" value="Restriction endonuclease-like"/>
    <property type="match status" value="1"/>
</dbReference>
<comment type="miscellaneous">
    <text evidence="10">In the RecBCD complex, RecB has a slow 3'-5' helicase, an exonuclease activity and loads RecA onto ssDNA, RecD has a fast 5'-3' helicase activity, while RecC stimulates the ATPase and processivity of the RecB helicase and contributes to recognition of the Chi site.</text>
</comment>
<evidence type="ECO:0000256" key="2">
    <source>
        <dbReference type="ARBA" id="ARBA00022741"/>
    </source>
</evidence>
<feature type="domain" description="RecC C-terminal" evidence="11">
    <location>
        <begin position="813"/>
        <end position="1018"/>
    </location>
</feature>
<dbReference type="GO" id="GO:0005524">
    <property type="term" value="F:ATP binding"/>
    <property type="evidence" value="ECO:0007669"/>
    <property type="project" value="UniProtKB-UniRule"/>
</dbReference>
<dbReference type="InterPro" id="IPR013986">
    <property type="entry name" value="DExx_box_DNA_helicase_dom_sf"/>
</dbReference>
<comment type="function">
    <text evidence="10">A helicase/nuclease that prepares dsDNA breaks (DSB) for recombinational DNA repair. Binds to DSBs and unwinds DNA via a highly rapid and processive ATP-dependent bidirectional helicase activity. Unwinds dsDNA until it encounters a Chi (crossover hotspot instigator) sequence from the 3' direction. Cuts ssDNA a few nucleotides 3' to the Chi site. The properties and activities of the enzyme are changed at Chi. The Chi-altered holoenzyme produces a long 3'-ssDNA overhang and facilitates RecA-binding to the ssDNA for homologous DNA recombination and repair. Holoenzyme degrades any linearized DNA that is unable to undergo homologous recombination. In the holoenzyme this subunit recognizes the wild-type Chi sequence, and when added to isolated RecB increases its ATP-dependent helicase processivity.</text>
</comment>
<evidence type="ECO:0000256" key="9">
    <source>
        <dbReference type="ARBA" id="ARBA00023204"/>
    </source>
</evidence>
<dbReference type="EMBL" id="CP012505">
    <property type="protein sequence ID" value="ALB01402.1"/>
    <property type="molecule type" value="Genomic_DNA"/>
</dbReference>
<proteinExistence type="inferred from homology"/>
<keyword evidence="3 10" id="KW-0227">DNA damage</keyword>
<keyword evidence="9 10" id="KW-0234">DNA repair</keyword>
<evidence type="ECO:0000256" key="7">
    <source>
        <dbReference type="ARBA" id="ARBA00022840"/>
    </source>
</evidence>
<dbReference type="InterPro" id="IPR027417">
    <property type="entry name" value="P-loop_NTPase"/>
</dbReference>